<dbReference type="EMBL" id="AGFR01000018">
    <property type="protein sequence ID" value="EHD12919.1"/>
    <property type="molecule type" value="Genomic_DNA"/>
</dbReference>
<reference evidence="2 3" key="1">
    <citation type="submission" date="2011-10" db="EMBL/GenBank/DDBJ databases">
        <title>Genome Sequence of Commensalibacter intestini A911, isolated from Drosophila gut.</title>
        <authorList>
            <person name="Lee W.-J."/>
            <person name="Kim E.-K."/>
        </authorList>
    </citation>
    <scope>NUCLEOTIDE SEQUENCE [LARGE SCALE GENOMIC DNA]</scope>
    <source>
        <strain evidence="2 3">A911</strain>
    </source>
</reference>
<dbReference type="Proteomes" id="UP000005939">
    <property type="component" value="Unassembled WGS sequence"/>
</dbReference>
<dbReference type="RefSeq" id="WP_008855154.1">
    <property type="nucleotide sequence ID" value="NZ_AGFR01000018.1"/>
</dbReference>
<accession>G6F3G9</accession>
<proteinExistence type="predicted"/>
<sequence length="177" mass="20118">MYFDKNFNLIENISDDVEVCFKPISKAFFERHYAIFRSLAGRINSLIDKDGGALIQQTALLDLQDIAQDKYDEIINEIERTILVSIASKDKEAIPLSVARKSKFIDSDDDSLILNTIIFFSCLLLGILPKNEDHLKYLLESSSIQSTLLSYTEWRKSSETSKEKGTIEQSKKTSIPT</sequence>
<dbReference type="AlphaFoldDB" id="G6F3G9"/>
<comment type="caution">
    <text evidence="2">The sequence shown here is derived from an EMBL/GenBank/DDBJ whole genome shotgun (WGS) entry which is preliminary data.</text>
</comment>
<evidence type="ECO:0000313" key="3">
    <source>
        <dbReference type="Proteomes" id="UP000005939"/>
    </source>
</evidence>
<evidence type="ECO:0000256" key="1">
    <source>
        <dbReference type="SAM" id="MobiDB-lite"/>
    </source>
</evidence>
<organism evidence="2 3">
    <name type="scientific">Commensalibacter intestini A911</name>
    <dbReference type="NCBI Taxonomy" id="1088868"/>
    <lineage>
        <taxon>Bacteria</taxon>
        <taxon>Pseudomonadati</taxon>
        <taxon>Pseudomonadota</taxon>
        <taxon>Alphaproteobacteria</taxon>
        <taxon>Acetobacterales</taxon>
        <taxon>Acetobacteraceae</taxon>
    </lineage>
</organism>
<protein>
    <submittedName>
        <fullName evidence="2">Uncharacterized protein</fullName>
    </submittedName>
</protein>
<name>G6F3G9_9PROT</name>
<gene>
    <name evidence="2" type="ORF">CIN_21650</name>
</gene>
<evidence type="ECO:0000313" key="2">
    <source>
        <dbReference type="EMBL" id="EHD12919.1"/>
    </source>
</evidence>
<feature type="region of interest" description="Disordered" evidence="1">
    <location>
        <begin position="156"/>
        <end position="177"/>
    </location>
</feature>
<feature type="compositionally biased region" description="Basic and acidic residues" evidence="1">
    <location>
        <begin position="156"/>
        <end position="171"/>
    </location>
</feature>
<dbReference type="STRING" id="1088868.CIN_21650"/>